<dbReference type="Pfam" id="PF25954">
    <property type="entry name" value="Beta-barrel_RND_2"/>
    <property type="match status" value="1"/>
</dbReference>
<feature type="chain" id="PRO_5019114059" evidence="3">
    <location>
        <begin position="23"/>
        <end position="569"/>
    </location>
</feature>
<reference evidence="8" key="1">
    <citation type="submission" date="2019-02" db="EMBL/GenBank/DDBJ databases">
        <authorList>
            <person name="Gruber-Vodicka R. H."/>
            <person name="Seah K. B. B."/>
        </authorList>
    </citation>
    <scope>NUCLEOTIDE SEQUENCE</scope>
    <source>
        <strain evidence="8">BECK_M6</strain>
    </source>
</reference>
<evidence type="ECO:0000256" key="3">
    <source>
        <dbReference type="SAM" id="SignalP"/>
    </source>
</evidence>
<dbReference type="GO" id="GO:0015679">
    <property type="term" value="P:plasma membrane copper ion transport"/>
    <property type="evidence" value="ECO:0007669"/>
    <property type="project" value="TreeGrafter"/>
</dbReference>
<dbReference type="GO" id="GO:0016020">
    <property type="term" value="C:membrane"/>
    <property type="evidence" value="ECO:0007669"/>
    <property type="project" value="InterPro"/>
</dbReference>
<dbReference type="InterPro" id="IPR058792">
    <property type="entry name" value="Beta-barrel_RND_2"/>
</dbReference>
<keyword evidence="2" id="KW-0813">Transport</keyword>
<dbReference type="InterPro" id="IPR058649">
    <property type="entry name" value="CzcB_C"/>
</dbReference>
<feature type="domain" description="CusB-like beta-barrel" evidence="6">
    <location>
        <begin position="244"/>
        <end position="320"/>
    </location>
</feature>
<dbReference type="Pfam" id="PF19335">
    <property type="entry name" value="HMBD"/>
    <property type="match status" value="1"/>
</dbReference>
<gene>
    <name evidence="8" type="ORF">BECKLFY1418A_GA0070994_104612</name>
</gene>
<evidence type="ECO:0000259" key="6">
    <source>
        <dbReference type="Pfam" id="PF25954"/>
    </source>
</evidence>
<dbReference type="Gene3D" id="2.40.50.100">
    <property type="match status" value="1"/>
</dbReference>
<dbReference type="Gene3D" id="2.40.420.20">
    <property type="match status" value="1"/>
</dbReference>
<evidence type="ECO:0000259" key="4">
    <source>
        <dbReference type="Pfam" id="PF19335"/>
    </source>
</evidence>
<dbReference type="AlphaFoldDB" id="A0A450URG3"/>
<sequence length="569" mass="62462">MKHNPILAFTLVVITMLAIDFASVSDALASQKYTCPMHPHYIADEMGSCPICGMDLVPLSGGSEMEGDEPAQDGEADTDTRAVITISPETIQNIGVRTEDATVVRFGTNVRSYGLVKENVRNTHVISGRVAGWIERLNITAVGDEVRKGDLLFTLYSPDLISAQQDYLAAIVSGRKQRVHSSTKRLQSLGVGQKALKRIEAERRKLEHLPFYAETDGVVSHLMVSQGSYLEPGMRIATIQDYSSVWIEVSVAEKDLQFLEKNGKATVTFPNLGSMARTARIDYIYPTINPDSRTGQVRLVLDNPNGALKPGAYADVVFETKLDKRLGIPSEAILKSSEGDFVVVALGEGRFQPRKVATGIHNKGRTEIVRGLQDGETIVVSSQFLIDSESSLRESFRKLQKAQTPLASLKISRDQQAMLDHLVDAALYLHEAATGEYEPETEMLMPALQSSQHLLTKFRGTKLQFILQDAEKASMLAKEAFTVGERRQALARLVLALKPWITQGRPEYYKDNGVKLYLDHGSGHYWLQLEGEIAHPYGGGHVVEVELYGDVDAGAPTVGVSVEGTHAGN</sequence>
<accession>A0A450URG3</accession>
<dbReference type="InterPro" id="IPR058790">
    <property type="entry name" value="BSH_CusB"/>
</dbReference>
<feature type="domain" description="CzcB-like C-terminal circularly permuted SH3-like" evidence="7">
    <location>
        <begin position="328"/>
        <end position="386"/>
    </location>
</feature>
<dbReference type="GO" id="GO:0022857">
    <property type="term" value="F:transmembrane transporter activity"/>
    <property type="evidence" value="ECO:0007669"/>
    <property type="project" value="InterPro"/>
</dbReference>
<organism evidence="8">
    <name type="scientific">Candidatus Kentrum sp. LFY</name>
    <dbReference type="NCBI Taxonomy" id="2126342"/>
    <lineage>
        <taxon>Bacteria</taxon>
        <taxon>Pseudomonadati</taxon>
        <taxon>Pseudomonadota</taxon>
        <taxon>Gammaproteobacteria</taxon>
        <taxon>Candidatus Kentrum</taxon>
    </lineage>
</organism>
<dbReference type="InterPro" id="IPR006143">
    <property type="entry name" value="RND_pump_MFP"/>
</dbReference>
<feature type="signal peptide" evidence="3">
    <location>
        <begin position="1"/>
        <end position="22"/>
    </location>
</feature>
<dbReference type="InterPro" id="IPR051909">
    <property type="entry name" value="MFP_Cation_Efflux"/>
</dbReference>
<dbReference type="EMBL" id="CAADFH010000046">
    <property type="protein sequence ID" value="VFJ95056.1"/>
    <property type="molecule type" value="Genomic_DNA"/>
</dbReference>
<dbReference type="GO" id="GO:0046914">
    <property type="term" value="F:transition metal ion binding"/>
    <property type="evidence" value="ECO:0007669"/>
    <property type="project" value="TreeGrafter"/>
</dbReference>
<dbReference type="PANTHER" id="PTHR30097">
    <property type="entry name" value="CATION EFFLUX SYSTEM PROTEIN CUSB"/>
    <property type="match status" value="1"/>
</dbReference>
<comment type="similarity">
    <text evidence="1">Belongs to the membrane fusion protein (MFP) (TC 8.A.1) family.</text>
</comment>
<dbReference type="FunFam" id="2.40.30.170:FF:000010">
    <property type="entry name" value="Efflux RND transporter periplasmic adaptor subunit"/>
    <property type="match status" value="1"/>
</dbReference>
<dbReference type="NCBIfam" id="TIGR01730">
    <property type="entry name" value="RND_mfp"/>
    <property type="match status" value="1"/>
</dbReference>
<dbReference type="GO" id="GO:0060003">
    <property type="term" value="P:copper ion export"/>
    <property type="evidence" value="ECO:0007669"/>
    <property type="project" value="TreeGrafter"/>
</dbReference>
<evidence type="ECO:0000259" key="7">
    <source>
        <dbReference type="Pfam" id="PF25975"/>
    </source>
</evidence>
<evidence type="ECO:0000259" key="5">
    <source>
        <dbReference type="Pfam" id="PF25919"/>
    </source>
</evidence>
<dbReference type="InterPro" id="IPR045800">
    <property type="entry name" value="HMBD"/>
</dbReference>
<dbReference type="SUPFAM" id="SSF111369">
    <property type="entry name" value="HlyD-like secretion proteins"/>
    <property type="match status" value="1"/>
</dbReference>
<feature type="domain" description="Heavy metal binding" evidence="4">
    <location>
        <begin position="32"/>
        <end position="58"/>
    </location>
</feature>
<feature type="domain" description="CusB-like barrel-sandwich hybrid" evidence="5">
    <location>
        <begin position="124"/>
        <end position="240"/>
    </location>
</feature>
<dbReference type="Pfam" id="PF25919">
    <property type="entry name" value="BSH_CusB"/>
    <property type="match status" value="1"/>
</dbReference>
<dbReference type="Gene3D" id="2.40.30.170">
    <property type="match status" value="1"/>
</dbReference>
<dbReference type="GO" id="GO:0030288">
    <property type="term" value="C:outer membrane-bounded periplasmic space"/>
    <property type="evidence" value="ECO:0007669"/>
    <property type="project" value="TreeGrafter"/>
</dbReference>
<name>A0A450URG3_9GAMM</name>
<keyword evidence="3" id="KW-0732">Signal</keyword>
<proteinExistence type="inferred from homology"/>
<dbReference type="PANTHER" id="PTHR30097:SF15">
    <property type="entry name" value="CATION EFFLUX SYSTEM PROTEIN CUSB"/>
    <property type="match status" value="1"/>
</dbReference>
<protein>
    <submittedName>
        <fullName evidence="8">Membrane fusion protein, Cu(I)/Ag(I) efflux system</fullName>
    </submittedName>
</protein>
<evidence type="ECO:0000256" key="1">
    <source>
        <dbReference type="ARBA" id="ARBA00009477"/>
    </source>
</evidence>
<evidence type="ECO:0000256" key="2">
    <source>
        <dbReference type="ARBA" id="ARBA00022448"/>
    </source>
</evidence>
<evidence type="ECO:0000313" key="8">
    <source>
        <dbReference type="EMBL" id="VFJ95056.1"/>
    </source>
</evidence>
<dbReference type="Pfam" id="PF25975">
    <property type="entry name" value="CzcB_C"/>
    <property type="match status" value="1"/>
</dbReference>